<protein>
    <recommendedName>
        <fullName evidence="15">Formamidopyrimidine-DNA glycosylase</fullName>
        <shortName evidence="15">Fapy-DNA glycosylase</shortName>
        <ecNumber evidence="15">3.2.2.23</ecNumber>
    </recommendedName>
    <alternativeName>
        <fullName evidence="15">DNA-(apurinic or apyrimidinic site) lyase MutM</fullName>
        <shortName evidence="15">AP lyase MutM</shortName>
        <ecNumber evidence="15">4.2.99.18</ecNumber>
    </alternativeName>
</protein>
<dbReference type="PANTHER" id="PTHR22993:SF9">
    <property type="entry name" value="FORMAMIDOPYRIMIDINE-DNA GLYCOSYLASE"/>
    <property type="match status" value="1"/>
</dbReference>
<feature type="domain" description="FPG-type" evidence="16">
    <location>
        <begin position="247"/>
        <end position="283"/>
    </location>
</feature>
<feature type="active site" description="Proton donor; for beta-elimination activity" evidence="15">
    <location>
        <position position="68"/>
    </location>
</feature>
<dbReference type="InterPro" id="IPR012319">
    <property type="entry name" value="FPG_cat"/>
</dbReference>
<dbReference type="GO" id="GO:0006284">
    <property type="term" value="P:base-excision repair"/>
    <property type="evidence" value="ECO:0007669"/>
    <property type="project" value="InterPro"/>
</dbReference>
<evidence type="ECO:0000256" key="15">
    <source>
        <dbReference type="HAMAP-Rule" id="MF_00103"/>
    </source>
</evidence>
<feature type="active site" description="Schiff-base intermediate with DNA" evidence="15">
    <location>
        <position position="10"/>
    </location>
</feature>
<evidence type="ECO:0000256" key="4">
    <source>
        <dbReference type="ARBA" id="ARBA00022723"/>
    </source>
</evidence>
<dbReference type="SUPFAM" id="SSF81624">
    <property type="entry name" value="N-terminal domain of MutM-like DNA repair proteins"/>
    <property type="match status" value="1"/>
</dbReference>
<dbReference type="NCBIfam" id="NF002211">
    <property type="entry name" value="PRK01103.1"/>
    <property type="match status" value="1"/>
</dbReference>
<dbReference type="HAMAP" id="MF_00103">
    <property type="entry name" value="Fapy_DNA_glycosyl"/>
    <property type="match status" value="1"/>
</dbReference>
<dbReference type="GO" id="GO:0034039">
    <property type="term" value="F:8-oxo-7,8-dihydroguanine DNA N-glycosylase activity"/>
    <property type="evidence" value="ECO:0007669"/>
    <property type="project" value="TreeGrafter"/>
</dbReference>
<dbReference type="FunFam" id="1.10.8.50:FF:000003">
    <property type="entry name" value="Formamidopyrimidine-DNA glycosylase"/>
    <property type="match status" value="1"/>
</dbReference>
<dbReference type="EC" id="3.2.2.23" evidence="15"/>
<keyword evidence="13 15" id="KW-0326">Glycosidase</keyword>
<evidence type="ECO:0000256" key="12">
    <source>
        <dbReference type="ARBA" id="ARBA00023268"/>
    </source>
</evidence>
<dbReference type="Gene3D" id="3.20.190.10">
    <property type="entry name" value="MutM-like, N-terminal"/>
    <property type="match status" value="1"/>
</dbReference>
<evidence type="ECO:0000256" key="1">
    <source>
        <dbReference type="ARBA" id="ARBA00001668"/>
    </source>
</evidence>
<keyword evidence="9 15" id="KW-0238">DNA-binding</keyword>
<keyword evidence="7 15" id="KW-0378">Hydrolase</keyword>
<accession>A0A6J4UCP0</accession>
<dbReference type="Pfam" id="PF06831">
    <property type="entry name" value="H2TH"/>
    <property type="match status" value="1"/>
</dbReference>
<evidence type="ECO:0000259" key="17">
    <source>
        <dbReference type="PROSITE" id="PS51068"/>
    </source>
</evidence>
<reference evidence="18" key="1">
    <citation type="submission" date="2020-02" db="EMBL/GenBank/DDBJ databases">
        <authorList>
            <person name="Meier V. D."/>
        </authorList>
    </citation>
    <scope>NUCLEOTIDE SEQUENCE</scope>
    <source>
        <strain evidence="18">AVDCRST_MAG73</strain>
    </source>
</reference>
<feature type="active site" description="Proton donor; for delta-elimination activity" evidence="15">
    <location>
        <position position="273"/>
    </location>
</feature>
<keyword evidence="8 15" id="KW-0862">Zinc</keyword>
<comment type="catalytic activity">
    <reaction evidence="14 15">
        <text>2'-deoxyribonucleotide-(2'-deoxyribose 5'-phosphate)-2'-deoxyribonucleotide-DNA = a 3'-end 2'-deoxyribonucleotide-(2,3-dehydro-2,3-deoxyribose 5'-phosphate)-DNA + a 5'-end 5'-phospho-2'-deoxyribonucleoside-DNA + H(+)</text>
        <dbReference type="Rhea" id="RHEA:66592"/>
        <dbReference type="Rhea" id="RHEA-COMP:13180"/>
        <dbReference type="Rhea" id="RHEA-COMP:16897"/>
        <dbReference type="Rhea" id="RHEA-COMP:17067"/>
        <dbReference type="ChEBI" id="CHEBI:15378"/>
        <dbReference type="ChEBI" id="CHEBI:136412"/>
        <dbReference type="ChEBI" id="CHEBI:157695"/>
        <dbReference type="ChEBI" id="CHEBI:167181"/>
        <dbReference type="EC" id="4.2.99.18"/>
    </reaction>
</comment>
<comment type="cofactor">
    <cofactor evidence="15">
        <name>Zn(2+)</name>
        <dbReference type="ChEBI" id="CHEBI:29105"/>
    </cofactor>
    <text evidence="15">Binds 1 zinc ion per subunit.</text>
</comment>
<comment type="similarity">
    <text evidence="2 15">Belongs to the FPG family.</text>
</comment>
<evidence type="ECO:0000259" key="16">
    <source>
        <dbReference type="PROSITE" id="PS51066"/>
    </source>
</evidence>
<dbReference type="Gene3D" id="1.10.8.50">
    <property type="match status" value="1"/>
</dbReference>
<dbReference type="NCBIfam" id="TIGR00577">
    <property type="entry name" value="fpg"/>
    <property type="match status" value="1"/>
</dbReference>
<dbReference type="GO" id="GO:0003684">
    <property type="term" value="F:damaged DNA binding"/>
    <property type="evidence" value="ECO:0007669"/>
    <property type="project" value="InterPro"/>
</dbReference>
<feature type="domain" description="Formamidopyrimidine-DNA glycosylase catalytic" evidence="17">
    <location>
        <begin position="10"/>
        <end position="124"/>
    </location>
</feature>
<gene>
    <name evidence="15" type="primary">mutM</name>
    <name evidence="15" type="synonym">fpg</name>
    <name evidence="18" type="ORF">AVDCRST_MAG73-2503</name>
</gene>
<dbReference type="PROSITE" id="PS51068">
    <property type="entry name" value="FPG_CAT"/>
    <property type="match status" value="1"/>
</dbReference>
<dbReference type="InterPro" id="IPR020629">
    <property type="entry name" value="FPG_Glyclase"/>
</dbReference>
<feature type="binding site" evidence="15">
    <location>
        <position position="162"/>
    </location>
    <ligand>
        <name>DNA</name>
        <dbReference type="ChEBI" id="CHEBI:16991"/>
    </ligand>
</feature>
<comment type="subunit">
    <text evidence="3 15">Monomer.</text>
</comment>
<keyword evidence="6 15" id="KW-0863">Zinc-finger</keyword>
<evidence type="ECO:0000256" key="9">
    <source>
        <dbReference type="ARBA" id="ARBA00023125"/>
    </source>
</evidence>
<dbReference type="SUPFAM" id="SSF46946">
    <property type="entry name" value="S13-like H2TH domain"/>
    <property type="match status" value="1"/>
</dbReference>
<dbReference type="PANTHER" id="PTHR22993">
    <property type="entry name" value="FORMAMIDOPYRIMIDINE-DNA GLYCOSYLASE"/>
    <property type="match status" value="1"/>
</dbReference>
<proteinExistence type="inferred from homology"/>
<dbReference type="GO" id="GO:0008270">
    <property type="term" value="F:zinc ion binding"/>
    <property type="evidence" value="ECO:0007669"/>
    <property type="project" value="UniProtKB-UniRule"/>
</dbReference>
<keyword evidence="11 15" id="KW-0456">Lyase</keyword>
<evidence type="ECO:0000256" key="6">
    <source>
        <dbReference type="ARBA" id="ARBA00022771"/>
    </source>
</evidence>
<name>A0A6J4UCP0_9BACT</name>
<dbReference type="SMART" id="SM00898">
    <property type="entry name" value="Fapy_DNA_glyco"/>
    <property type="match status" value="1"/>
</dbReference>
<dbReference type="EC" id="4.2.99.18" evidence="15"/>
<evidence type="ECO:0000256" key="2">
    <source>
        <dbReference type="ARBA" id="ARBA00009409"/>
    </source>
</evidence>
<dbReference type="Pfam" id="PF06827">
    <property type="entry name" value="zf-FPG_IleRS"/>
    <property type="match status" value="1"/>
</dbReference>
<dbReference type="CDD" id="cd08966">
    <property type="entry name" value="EcFpg-like_N"/>
    <property type="match status" value="1"/>
</dbReference>
<organism evidence="18">
    <name type="scientific">uncultured Thermomicrobiales bacterium</name>
    <dbReference type="NCBI Taxonomy" id="1645740"/>
    <lineage>
        <taxon>Bacteria</taxon>
        <taxon>Pseudomonadati</taxon>
        <taxon>Thermomicrobiota</taxon>
        <taxon>Thermomicrobia</taxon>
        <taxon>Thermomicrobiales</taxon>
        <taxon>environmental samples</taxon>
    </lineage>
</organism>
<dbReference type="InterPro" id="IPR000214">
    <property type="entry name" value="Znf_DNA_glyclase/AP_lyase"/>
</dbReference>
<evidence type="ECO:0000313" key="18">
    <source>
        <dbReference type="EMBL" id="CAA9546879.1"/>
    </source>
</evidence>
<keyword evidence="10 15" id="KW-0234">DNA repair</keyword>
<comment type="function">
    <text evidence="15">Involved in base excision repair of DNA damaged by oxidation or by mutagenic agents. Acts as DNA glycosylase that recognizes and removes damaged bases. Has a preference for oxidized purines, such as 7,8-dihydro-8-oxoguanine (8-oxoG). Has AP (apurinic/apyrimidinic) lyase activity and introduces nicks in the DNA strand. Cleaves the DNA backbone by beta-delta elimination to generate a single-strand break at the site of the removed base with both 3'- and 5'-phosphates.</text>
</comment>
<keyword evidence="4 15" id="KW-0479">Metal-binding</keyword>
<evidence type="ECO:0000256" key="3">
    <source>
        <dbReference type="ARBA" id="ARBA00011245"/>
    </source>
</evidence>
<keyword evidence="12 15" id="KW-0511">Multifunctional enzyme</keyword>
<dbReference type="SMART" id="SM01232">
    <property type="entry name" value="H2TH"/>
    <property type="match status" value="1"/>
</dbReference>
<dbReference type="InterPro" id="IPR015886">
    <property type="entry name" value="H2TH_FPG"/>
</dbReference>
<feature type="active site" description="Proton donor" evidence="15">
    <location>
        <position position="11"/>
    </location>
</feature>
<sequence>MPNQAIPSMPELPEVETVRRSLLERVVGRVIVGVRPAAFPGVMGSEGIAAGAARLRDRRVDAIERRGKYLLFSLDDGTFLMVHLRMTGRLVLAARNDPSLRFEHLAIELDDGSDLRFADQRKFGRVLPLLPEQVVVLDRRLGPEPLAASFTAETLASGLARRRGKLKAVLLDQALIAGLGNIYVDEALFRARLHPERRPDSLSRDEIRRLHRAVRAVLREAIANQGTTFSTFENAHGEAGANQENLRAYGRGRSAQPCLRCGRPFGLLTVGGRSTHYCARCQPLAVA</sequence>
<keyword evidence="5 15" id="KW-0227">DNA damage</keyword>
<dbReference type="InterPro" id="IPR010979">
    <property type="entry name" value="Ribosomal_uS13-like_H2TH"/>
</dbReference>
<dbReference type="InterPro" id="IPR035937">
    <property type="entry name" value="FPG_N"/>
</dbReference>
<evidence type="ECO:0000256" key="14">
    <source>
        <dbReference type="ARBA" id="ARBA00044632"/>
    </source>
</evidence>
<dbReference type="PROSITE" id="PS51066">
    <property type="entry name" value="ZF_FPG_2"/>
    <property type="match status" value="1"/>
</dbReference>
<dbReference type="EMBL" id="CADCWE010000165">
    <property type="protein sequence ID" value="CAA9546879.1"/>
    <property type="molecule type" value="Genomic_DNA"/>
</dbReference>
<evidence type="ECO:0000256" key="8">
    <source>
        <dbReference type="ARBA" id="ARBA00022833"/>
    </source>
</evidence>
<evidence type="ECO:0000256" key="7">
    <source>
        <dbReference type="ARBA" id="ARBA00022801"/>
    </source>
</evidence>
<dbReference type="GO" id="GO:0140078">
    <property type="term" value="F:class I DNA-(apurinic or apyrimidinic site) endonuclease activity"/>
    <property type="evidence" value="ECO:0007669"/>
    <property type="project" value="UniProtKB-EC"/>
</dbReference>
<dbReference type="Pfam" id="PF01149">
    <property type="entry name" value="Fapy_DNA_glyco"/>
    <property type="match status" value="1"/>
</dbReference>
<evidence type="ECO:0000256" key="13">
    <source>
        <dbReference type="ARBA" id="ARBA00023295"/>
    </source>
</evidence>
<dbReference type="InterPro" id="IPR010663">
    <property type="entry name" value="Znf_FPG/IleRS"/>
</dbReference>
<evidence type="ECO:0000256" key="10">
    <source>
        <dbReference type="ARBA" id="ARBA00023204"/>
    </source>
</evidence>
<dbReference type="SUPFAM" id="SSF57716">
    <property type="entry name" value="Glucocorticoid receptor-like (DNA-binding domain)"/>
    <property type="match status" value="1"/>
</dbReference>
<comment type="caution">
    <text evidence="15">Lacks conserved residue(s) required for the propagation of feature annotation.</text>
</comment>
<evidence type="ECO:0000256" key="11">
    <source>
        <dbReference type="ARBA" id="ARBA00023239"/>
    </source>
</evidence>
<evidence type="ECO:0000256" key="5">
    <source>
        <dbReference type="ARBA" id="ARBA00022763"/>
    </source>
</evidence>
<comment type="catalytic activity">
    <reaction evidence="1 15">
        <text>Hydrolysis of DNA containing ring-opened 7-methylguanine residues, releasing 2,6-diamino-4-hydroxy-5-(N-methyl)formamidopyrimidine.</text>
        <dbReference type="EC" id="3.2.2.23"/>
    </reaction>
</comment>
<dbReference type="AlphaFoldDB" id="A0A6J4UCP0"/>
<feature type="binding site" evidence="15">
    <location>
        <position position="121"/>
    </location>
    <ligand>
        <name>DNA</name>
        <dbReference type="ChEBI" id="CHEBI:16991"/>
    </ligand>
</feature>